<accession>A0ABM7GVP3</accession>
<dbReference type="InterPro" id="IPR036291">
    <property type="entry name" value="NAD(P)-bd_dom_sf"/>
</dbReference>
<organism evidence="2 3">
    <name type="scientific">Vreelandella olivaria</name>
    <dbReference type="NCBI Taxonomy" id="390919"/>
    <lineage>
        <taxon>Bacteria</taxon>
        <taxon>Pseudomonadati</taxon>
        <taxon>Pseudomonadota</taxon>
        <taxon>Gammaproteobacteria</taxon>
        <taxon>Oceanospirillales</taxon>
        <taxon>Halomonadaceae</taxon>
        <taxon>Vreelandella</taxon>
    </lineage>
</organism>
<evidence type="ECO:0000313" key="2">
    <source>
        <dbReference type="EMBL" id="BBI54823.1"/>
    </source>
</evidence>
<proteinExistence type="predicted"/>
<reference evidence="3" key="1">
    <citation type="journal article" date="2019" name="Microbiol. Resour. Announc.">
        <title>Complete Genome Sequence of Halomonas olivaria, a Moderately Halophilic Bacterium Isolated from Olive Processing Effluents, Obtained by Nanopore Sequencing.</title>
        <authorList>
            <person name="Nagata S."/>
            <person name="Ii K.M."/>
            <person name="Tsukimi T."/>
            <person name="Miura M.C."/>
            <person name="Galipon J."/>
            <person name="Arakawa K."/>
        </authorList>
    </citation>
    <scope>NUCLEOTIDE SEQUENCE [LARGE SCALE GENOMIC DNA]</scope>
    <source>
        <strain evidence="3">TYRC17</strain>
    </source>
</reference>
<dbReference type="InterPro" id="IPR013149">
    <property type="entry name" value="ADH-like_C"/>
</dbReference>
<sequence length="59" mass="6203">MMIANAVGANVVAIDISEEALTLARQLGATATVNAAKVASVVEAVTEITREALTYPWMR</sequence>
<gene>
    <name evidence="2" type="ORF">HORIV_72440</name>
</gene>
<keyword evidence="3" id="KW-1185">Reference proteome</keyword>
<dbReference type="EMBL" id="AP019416">
    <property type="protein sequence ID" value="BBI54823.1"/>
    <property type="molecule type" value="Genomic_DNA"/>
</dbReference>
<feature type="domain" description="Alcohol dehydrogenase-like C-terminal" evidence="1">
    <location>
        <begin position="1"/>
        <end position="50"/>
    </location>
</feature>
<protein>
    <recommendedName>
        <fullName evidence="1">Alcohol dehydrogenase-like C-terminal domain-containing protein</fullName>
    </recommendedName>
</protein>
<dbReference type="Gene3D" id="3.40.50.720">
    <property type="entry name" value="NAD(P)-binding Rossmann-like Domain"/>
    <property type="match status" value="1"/>
</dbReference>
<dbReference type="SUPFAM" id="SSF51735">
    <property type="entry name" value="NAD(P)-binding Rossmann-fold domains"/>
    <property type="match status" value="1"/>
</dbReference>
<evidence type="ECO:0000259" key="1">
    <source>
        <dbReference type="Pfam" id="PF00107"/>
    </source>
</evidence>
<dbReference type="Pfam" id="PF00107">
    <property type="entry name" value="ADH_zinc_N"/>
    <property type="match status" value="1"/>
</dbReference>
<evidence type="ECO:0000313" key="3">
    <source>
        <dbReference type="Proteomes" id="UP000289555"/>
    </source>
</evidence>
<dbReference type="Proteomes" id="UP000289555">
    <property type="component" value="Chromosome"/>
</dbReference>
<name>A0ABM7GVP3_9GAMM</name>